<evidence type="ECO:0000313" key="2">
    <source>
        <dbReference type="Proteomes" id="UP000559626"/>
    </source>
</evidence>
<accession>A0A7Y0FLU2</accession>
<gene>
    <name evidence="1" type="ORF">HHL22_08145</name>
</gene>
<reference evidence="1 2" key="1">
    <citation type="submission" date="2020-04" db="EMBL/GenBank/DDBJ databases">
        <title>Hymenobacter polaris sp. nov., isolated from Arctic soil.</title>
        <authorList>
            <person name="Dahal R.H."/>
        </authorList>
    </citation>
    <scope>NUCLEOTIDE SEQUENCE [LARGE SCALE GENOMIC DNA]</scope>
    <source>
        <strain evidence="1 2">RP-2-7</strain>
    </source>
</reference>
<comment type="caution">
    <text evidence="1">The sequence shown here is derived from an EMBL/GenBank/DDBJ whole genome shotgun (WGS) entry which is preliminary data.</text>
</comment>
<dbReference type="Proteomes" id="UP000559626">
    <property type="component" value="Unassembled WGS sequence"/>
</dbReference>
<dbReference type="RefSeq" id="WP_169530423.1">
    <property type="nucleotide sequence ID" value="NZ_JABBGH010000001.1"/>
</dbReference>
<sequence>MPIIAKKPRISVNKLAEYLEASPTRRKKIISDAKNPAKFITTRYTNARDVIKNYLIAGQDEDYVLESIKEIEEIEAKSDFQEQDKALSIESLELLLETDFAVLDECEIINFDDANKLIEIAGVNISVNPDLVLTKRVGDITHIGAVKLHLSKSNLLTNESQKIVGVMLHDFTGKFLTKEGENPNPKLSMSIDVFQATIDCCPKSYTLRMRTIETACEEIALWWGKL</sequence>
<proteinExistence type="predicted"/>
<protein>
    <submittedName>
        <fullName evidence="1">Uncharacterized protein</fullName>
    </submittedName>
</protein>
<organism evidence="1 2">
    <name type="scientific">Hymenobacter polaris</name>
    <dbReference type="NCBI Taxonomy" id="2682546"/>
    <lineage>
        <taxon>Bacteria</taxon>
        <taxon>Pseudomonadati</taxon>
        <taxon>Bacteroidota</taxon>
        <taxon>Cytophagia</taxon>
        <taxon>Cytophagales</taxon>
        <taxon>Hymenobacteraceae</taxon>
        <taxon>Hymenobacter</taxon>
    </lineage>
</organism>
<evidence type="ECO:0000313" key="1">
    <source>
        <dbReference type="EMBL" id="NML65172.1"/>
    </source>
</evidence>
<name>A0A7Y0FLU2_9BACT</name>
<dbReference type="AlphaFoldDB" id="A0A7Y0FLU2"/>
<keyword evidence="2" id="KW-1185">Reference proteome</keyword>
<dbReference type="EMBL" id="JABBGH010000001">
    <property type="protein sequence ID" value="NML65172.1"/>
    <property type="molecule type" value="Genomic_DNA"/>
</dbReference>